<reference evidence="2 3" key="1">
    <citation type="submission" date="2018-02" db="EMBL/GenBank/DDBJ databases">
        <title>Subsurface microbial communities from deep shales in Ohio and West Virginia, USA.</title>
        <authorList>
            <person name="Wrighton K."/>
        </authorList>
    </citation>
    <scope>NUCLEOTIDE SEQUENCE [LARGE SCALE GENOMIC DNA]</scope>
    <source>
        <strain evidence="2 3">MARC-MIP3H16</strain>
    </source>
</reference>
<accession>A0AB36ZZ26</accession>
<feature type="transmembrane region" description="Helical" evidence="1">
    <location>
        <begin position="12"/>
        <end position="30"/>
    </location>
</feature>
<keyword evidence="1" id="KW-0472">Membrane</keyword>
<proteinExistence type="predicted"/>
<keyword evidence="1" id="KW-1133">Transmembrane helix</keyword>
<evidence type="ECO:0000313" key="3">
    <source>
        <dbReference type="Proteomes" id="UP000239861"/>
    </source>
</evidence>
<organism evidence="2 3">
    <name type="scientific">Malaciobacter marinus</name>
    <dbReference type="NCBI Taxonomy" id="505249"/>
    <lineage>
        <taxon>Bacteria</taxon>
        <taxon>Pseudomonadati</taxon>
        <taxon>Campylobacterota</taxon>
        <taxon>Epsilonproteobacteria</taxon>
        <taxon>Campylobacterales</taxon>
        <taxon>Arcobacteraceae</taxon>
        <taxon>Malaciobacter</taxon>
    </lineage>
</organism>
<keyword evidence="1" id="KW-0812">Transmembrane</keyword>
<dbReference type="EMBL" id="PTIW01000001">
    <property type="protein sequence ID" value="PPK62903.1"/>
    <property type="molecule type" value="Genomic_DNA"/>
</dbReference>
<evidence type="ECO:0008006" key="4">
    <source>
        <dbReference type="Google" id="ProtNLM"/>
    </source>
</evidence>
<comment type="caution">
    <text evidence="2">The sequence shown here is derived from an EMBL/GenBank/DDBJ whole genome shotgun (WGS) entry which is preliminary data.</text>
</comment>
<dbReference type="RefSeq" id="WP_104411579.1">
    <property type="nucleotide sequence ID" value="NZ_PTIW01000001.1"/>
</dbReference>
<gene>
    <name evidence="2" type="ORF">B0F89_101101</name>
</gene>
<sequence length="84" mass="9896">MIRLNARNSLTIAFSLLAIALLLYIPKIYLTNNIYYVSKDVNKLYAHYISLKEENRFLAQQLEDMKFKNQIVDSLIIKSLEEKK</sequence>
<evidence type="ECO:0000256" key="1">
    <source>
        <dbReference type="SAM" id="Phobius"/>
    </source>
</evidence>
<protein>
    <recommendedName>
        <fullName evidence="4">Septum formation initiator</fullName>
    </recommendedName>
</protein>
<evidence type="ECO:0000313" key="2">
    <source>
        <dbReference type="EMBL" id="PPK62903.1"/>
    </source>
</evidence>
<dbReference type="AlphaFoldDB" id="A0AB36ZZ26"/>
<name>A0AB36ZZ26_9BACT</name>
<dbReference type="Proteomes" id="UP000239861">
    <property type="component" value="Unassembled WGS sequence"/>
</dbReference>